<sequence length="109" mass="12402">MVWIPVPVTLFPHFICALPWLVRFKNPESTYTFSSQTPRLLSPILHLVNWDISSAVDRIRGSRKVLKIVGRSSIAITRHNLHLVCSWGNVGDHAEGVGHQRVTFGDYRQ</sequence>
<dbReference type="EMBL" id="KZ852043">
    <property type="protein sequence ID" value="RDH34487.1"/>
    <property type="molecule type" value="Genomic_DNA"/>
</dbReference>
<keyword evidence="1" id="KW-0732">Signal</keyword>
<evidence type="ECO:0008006" key="4">
    <source>
        <dbReference type="Google" id="ProtNLM"/>
    </source>
</evidence>
<protein>
    <recommendedName>
        <fullName evidence="4">Secreted protein</fullName>
    </recommendedName>
</protein>
<reference evidence="2 3" key="1">
    <citation type="submission" date="2018-07" db="EMBL/GenBank/DDBJ databases">
        <title>The genomes of Aspergillus section Nigri reveals drivers in fungal speciation.</title>
        <authorList>
            <consortium name="DOE Joint Genome Institute"/>
            <person name="Vesth T.C."/>
            <person name="Nybo J."/>
            <person name="Theobald S."/>
            <person name="Brandl J."/>
            <person name="Frisvad J.C."/>
            <person name="Nielsen K.F."/>
            <person name="Lyhne E.K."/>
            <person name="Kogle M.E."/>
            <person name="Kuo A."/>
            <person name="Riley R."/>
            <person name="Clum A."/>
            <person name="Nolan M."/>
            <person name="Lipzen A."/>
            <person name="Salamov A."/>
            <person name="Henrissat B."/>
            <person name="Wiebenga A."/>
            <person name="De vries R.P."/>
            <person name="Grigoriev I.V."/>
            <person name="Mortensen U.H."/>
            <person name="Andersen M.R."/>
            <person name="Baker S.E."/>
        </authorList>
    </citation>
    <scope>NUCLEOTIDE SEQUENCE [LARGE SCALE GENOMIC DNA]</scope>
    <source>
        <strain evidence="2 3">CBS 139.54b</strain>
    </source>
</reference>
<feature type="signal peptide" evidence="1">
    <location>
        <begin position="1"/>
        <end position="17"/>
    </location>
</feature>
<evidence type="ECO:0000313" key="2">
    <source>
        <dbReference type="EMBL" id="RDH34487.1"/>
    </source>
</evidence>
<dbReference type="GeneID" id="38134213"/>
<evidence type="ECO:0000256" key="1">
    <source>
        <dbReference type="SAM" id="SignalP"/>
    </source>
</evidence>
<gene>
    <name evidence="2" type="ORF">BDQ94DRAFT_141566</name>
</gene>
<dbReference type="AlphaFoldDB" id="A0A3F3Q615"/>
<name>A0A3F3Q615_9EURO</name>
<dbReference type="Proteomes" id="UP000253729">
    <property type="component" value="Unassembled WGS sequence"/>
</dbReference>
<feature type="chain" id="PRO_5017724415" description="Secreted protein" evidence="1">
    <location>
        <begin position="18"/>
        <end position="109"/>
    </location>
</feature>
<accession>A0A3F3Q615</accession>
<organism evidence="2 3">
    <name type="scientific">Aspergillus welwitschiae</name>
    <dbReference type="NCBI Taxonomy" id="1341132"/>
    <lineage>
        <taxon>Eukaryota</taxon>
        <taxon>Fungi</taxon>
        <taxon>Dikarya</taxon>
        <taxon>Ascomycota</taxon>
        <taxon>Pezizomycotina</taxon>
        <taxon>Eurotiomycetes</taxon>
        <taxon>Eurotiomycetidae</taxon>
        <taxon>Eurotiales</taxon>
        <taxon>Aspergillaceae</taxon>
        <taxon>Aspergillus</taxon>
        <taxon>Aspergillus subgen. Circumdati</taxon>
    </lineage>
</organism>
<evidence type="ECO:0000313" key="3">
    <source>
        <dbReference type="Proteomes" id="UP000253729"/>
    </source>
</evidence>
<proteinExistence type="predicted"/>
<dbReference type="RefSeq" id="XP_026627509.1">
    <property type="nucleotide sequence ID" value="XM_026765857.1"/>
</dbReference>
<keyword evidence="3" id="KW-1185">Reference proteome</keyword>